<sequence>MIIFRIRSSNHRVGILALKLLDQCMEHCGEPFVHHVAKNIFINEIIKIIHPSYHGNSCSPVVRHEILRMIELWAKKYRDHPKFGAAYDSLVRSGVVKYNDVPVSLLFMINTVPTRV</sequence>
<dbReference type="InterPro" id="IPR027422">
    <property type="entry name" value="GGA1-3"/>
</dbReference>
<dbReference type="PANTHER" id="PTHR45905:SF1">
    <property type="entry name" value="GOLGI-LOCALIZED, GAMMA-ADAPTIN EAR CONTAINING, ARF BINDING PROTEIN"/>
    <property type="match status" value="1"/>
</dbReference>
<proteinExistence type="predicted"/>
<protein>
    <submittedName>
        <fullName evidence="2">ADP-ribosylation factor-binding protein GGA2 (Trinotate prediction)</fullName>
    </submittedName>
</protein>
<accession>A0A6B2G3Q2</accession>
<dbReference type="SUPFAM" id="SSF48464">
    <property type="entry name" value="ENTH/VHS domain"/>
    <property type="match status" value="1"/>
</dbReference>
<dbReference type="GO" id="GO:0043130">
    <property type="term" value="F:ubiquitin binding"/>
    <property type="evidence" value="ECO:0007669"/>
    <property type="project" value="InterPro"/>
</dbReference>
<dbReference type="EMBL" id="GHBR01004703">
    <property type="protein sequence ID" value="NDJ98210.1"/>
    <property type="molecule type" value="Transcribed_RNA"/>
</dbReference>
<evidence type="ECO:0000259" key="1">
    <source>
        <dbReference type="PROSITE" id="PS50179"/>
    </source>
</evidence>
<dbReference type="InterPro" id="IPR002014">
    <property type="entry name" value="VHS_dom"/>
</dbReference>
<dbReference type="GO" id="GO:0005802">
    <property type="term" value="C:trans-Golgi network"/>
    <property type="evidence" value="ECO:0007669"/>
    <property type="project" value="InterPro"/>
</dbReference>
<dbReference type="GO" id="GO:0034394">
    <property type="term" value="P:protein localization to cell surface"/>
    <property type="evidence" value="ECO:0007669"/>
    <property type="project" value="TreeGrafter"/>
</dbReference>
<dbReference type="AlphaFoldDB" id="A0A6B2G3Q2"/>
<name>A0A6B2G3Q2_MYXSQ</name>
<dbReference type="PANTHER" id="PTHR45905">
    <property type="entry name" value="GOLGI-LOCALIZED, GAMMA-ADAPTIN EAR CONTAINING, ARF BINDING PROTEIN"/>
    <property type="match status" value="1"/>
</dbReference>
<evidence type="ECO:0000313" key="2">
    <source>
        <dbReference type="EMBL" id="NDJ98210.1"/>
    </source>
</evidence>
<dbReference type="InterPro" id="IPR008942">
    <property type="entry name" value="ENTH_VHS"/>
</dbReference>
<dbReference type="GO" id="GO:0035091">
    <property type="term" value="F:phosphatidylinositol binding"/>
    <property type="evidence" value="ECO:0007669"/>
    <property type="project" value="InterPro"/>
</dbReference>
<reference evidence="2" key="1">
    <citation type="submission" date="2018-11" db="EMBL/GenBank/DDBJ databases">
        <title>Myxobolus squamalis genome and transcriptome.</title>
        <authorList>
            <person name="Yahalomi D."/>
            <person name="Atkinson S.D."/>
            <person name="Neuhof M."/>
            <person name="Chang E.S."/>
            <person name="Philippe H."/>
            <person name="Cartwright P."/>
            <person name="Bartholomew J.L."/>
            <person name="Huchon D."/>
        </authorList>
    </citation>
    <scope>NUCLEOTIDE SEQUENCE</scope>
    <source>
        <strain evidence="2">71B08</strain>
        <tissue evidence="2">Whole</tissue>
    </source>
</reference>
<dbReference type="Gene3D" id="1.25.40.90">
    <property type="match status" value="1"/>
</dbReference>
<feature type="domain" description="VHS" evidence="1">
    <location>
        <begin position="1"/>
        <end position="98"/>
    </location>
</feature>
<dbReference type="GO" id="GO:0006893">
    <property type="term" value="P:Golgi to plasma membrane transport"/>
    <property type="evidence" value="ECO:0007669"/>
    <property type="project" value="TreeGrafter"/>
</dbReference>
<organism evidence="2">
    <name type="scientific">Myxobolus squamalis</name>
    <name type="common">Myxosporean</name>
    <dbReference type="NCBI Taxonomy" id="59785"/>
    <lineage>
        <taxon>Eukaryota</taxon>
        <taxon>Metazoa</taxon>
        <taxon>Cnidaria</taxon>
        <taxon>Myxozoa</taxon>
        <taxon>Myxosporea</taxon>
        <taxon>Bivalvulida</taxon>
        <taxon>Platysporina</taxon>
        <taxon>Myxobolidae</taxon>
        <taxon>Myxobolus</taxon>
    </lineage>
</organism>
<dbReference type="GO" id="GO:0031267">
    <property type="term" value="F:small GTPase binding"/>
    <property type="evidence" value="ECO:0007669"/>
    <property type="project" value="InterPro"/>
</dbReference>
<dbReference type="SMART" id="SM00288">
    <property type="entry name" value="VHS"/>
    <property type="match status" value="1"/>
</dbReference>
<dbReference type="Pfam" id="PF00790">
    <property type="entry name" value="VHS"/>
    <property type="match status" value="1"/>
</dbReference>
<dbReference type="PROSITE" id="PS50179">
    <property type="entry name" value="VHS"/>
    <property type="match status" value="1"/>
</dbReference>
<dbReference type="GO" id="GO:0006886">
    <property type="term" value="P:intracellular protein transport"/>
    <property type="evidence" value="ECO:0007669"/>
    <property type="project" value="InterPro"/>
</dbReference>